<protein>
    <recommendedName>
        <fullName evidence="3">F-box domain-containing protein</fullName>
    </recommendedName>
</protein>
<keyword evidence="2" id="KW-1185">Reference proteome</keyword>
<reference evidence="1" key="1">
    <citation type="submission" date="2021-10" db="EMBL/GenBank/DDBJ databases">
        <title>De novo Genome Assembly of Clathrus columnatus (Basidiomycota, Fungi) Using Illumina and Nanopore Sequence Data.</title>
        <authorList>
            <person name="Ogiso-Tanaka E."/>
            <person name="Itagaki H."/>
            <person name="Hosoya T."/>
            <person name="Hosaka K."/>
        </authorList>
    </citation>
    <scope>NUCLEOTIDE SEQUENCE</scope>
    <source>
        <strain evidence="1">MO-923</strain>
    </source>
</reference>
<accession>A0AAV5AUN7</accession>
<name>A0AAV5AUN7_9AGAM</name>
<dbReference type="Proteomes" id="UP001050691">
    <property type="component" value="Unassembled WGS sequence"/>
</dbReference>
<comment type="caution">
    <text evidence="1">The sequence shown here is derived from an EMBL/GenBank/DDBJ whole genome shotgun (WGS) entry which is preliminary data.</text>
</comment>
<evidence type="ECO:0008006" key="3">
    <source>
        <dbReference type="Google" id="ProtNLM"/>
    </source>
</evidence>
<evidence type="ECO:0000313" key="1">
    <source>
        <dbReference type="EMBL" id="GJJ16026.1"/>
    </source>
</evidence>
<dbReference type="AlphaFoldDB" id="A0AAV5AUN7"/>
<gene>
    <name evidence="1" type="ORF">Clacol_010305</name>
</gene>
<evidence type="ECO:0000313" key="2">
    <source>
        <dbReference type="Proteomes" id="UP001050691"/>
    </source>
</evidence>
<sequence>MSKIRQNMLVAINRPPVELFTSIILFAKLRMDDIKFPYIKHPFIHYTWVCHHWRSVLIQVPQFRTLFQVQLESEDHVMDPIINELLRRSDAAKLNAEISIKSLQPDVQSTIKDLIDKESKRIDRLWLSANDQNLIHSVFSKSKQSLMSVGVVVSLLPVIAASNQLDTLQCTLGINFSLEQTSELTPVFSRLRSLSLTIYLLETLLSVLHALHNNNELRELQLIVHEGDDSSKSDERNVANEINLPELQPLFVNTSWILEKFQTPKLSGLNVECSPVLDFLKYPIFEEFDLSSIKCLYTSDLVPVVPIPVLHSSSSGPFVLHKLRRNNDCGIHVIGVLDPIHPPQLFSRKTRGFTEDRIVFNNNIQEKFTVADITLQGYPLDYFDMKSPSHEILNKVFQPALLLILPRLTSLTELYLLSGALTEFGLGEILSRIPKVENNPSVCPRLKHLSYTHRSRSAPNLHKDMEHFDVGKVLAECLQCLRKVLDETLEFVAFGNCPPLSDGYFKELQDLGTTVIIEKERFF</sequence>
<proteinExistence type="predicted"/>
<dbReference type="EMBL" id="BPWL01000012">
    <property type="protein sequence ID" value="GJJ16026.1"/>
    <property type="molecule type" value="Genomic_DNA"/>
</dbReference>
<organism evidence="1 2">
    <name type="scientific">Clathrus columnatus</name>
    <dbReference type="NCBI Taxonomy" id="1419009"/>
    <lineage>
        <taxon>Eukaryota</taxon>
        <taxon>Fungi</taxon>
        <taxon>Dikarya</taxon>
        <taxon>Basidiomycota</taxon>
        <taxon>Agaricomycotina</taxon>
        <taxon>Agaricomycetes</taxon>
        <taxon>Phallomycetidae</taxon>
        <taxon>Phallales</taxon>
        <taxon>Clathraceae</taxon>
        <taxon>Clathrus</taxon>
    </lineage>
</organism>